<dbReference type="AlphaFoldDB" id="A0AAF0XCD2"/>
<evidence type="ECO:0000313" key="6">
    <source>
        <dbReference type="EMBL" id="WOH05215.1"/>
    </source>
</evidence>
<evidence type="ECO:0008006" key="8">
    <source>
        <dbReference type="Google" id="ProtNLM"/>
    </source>
</evidence>
<keyword evidence="3" id="KW-0328">Glycosyltransferase</keyword>
<proteinExistence type="inferred from homology"/>
<reference evidence="6" key="2">
    <citation type="submission" date="2022-03" db="EMBL/GenBank/DDBJ databases">
        <title>Draft title - Genomic analysis of global carrot germplasm unveils the trajectory of domestication and the origin of high carotenoid orange carrot.</title>
        <authorList>
            <person name="Iorizzo M."/>
            <person name="Ellison S."/>
            <person name="Senalik D."/>
            <person name="Macko-Podgorni A."/>
            <person name="Grzebelus D."/>
            <person name="Bostan H."/>
            <person name="Rolling W."/>
            <person name="Curaba J."/>
            <person name="Simon P."/>
        </authorList>
    </citation>
    <scope>NUCLEOTIDE SEQUENCE</scope>
    <source>
        <tissue evidence="6">Leaf</tissue>
    </source>
</reference>
<accession>A0AAF0XCD2</accession>
<dbReference type="GO" id="GO:0008194">
    <property type="term" value="F:UDP-glycosyltransferase activity"/>
    <property type="evidence" value="ECO:0007669"/>
    <property type="project" value="InterPro"/>
</dbReference>
<keyword evidence="4" id="KW-0808">Transferase</keyword>
<dbReference type="CDD" id="cd03784">
    <property type="entry name" value="GT1_Gtf-like"/>
    <property type="match status" value="1"/>
</dbReference>
<dbReference type="FunFam" id="3.40.50.2000:FF:000088">
    <property type="entry name" value="Glycosyltransferase"/>
    <property type="match status" value="1"/>
</dbReference>
<sequence length="470" mass="53373">MACVEKLHIVMFPWLAFGHIFPYLKLAKLMAAKGHKISFVSATPKNIDSLPKIPQNLAPFINLVKIPLPLVPNLPENAESTTEVPFHKVKYLKLMYDLLQEPITRFLESSTADWILADYVSYWLRPIASRLRIRWCPYNIFTASFMGFLGPPSNLIKGDGYRVKPEDFTVKPEWVHFDTNVAMSLYQSLALAAGYETDEETGNVSEAYRVGRSLEYFDMVAIRSSVEFEGDWLKLLQDMYEKPVIPVGLLPDVEESKEDDNEDWSEIKDWLDKQAKGSVLFVAFGSEAKLTQAQTTELALGLELTGLPFFWAMKKQRGLSDTEPVELPEGFQDRTRGRGMIYTTWVPQTKILDHESVSALLNSSGYSSVVEAMQFGKALILLPCVYDQGIIAKQLEEKKLGFQIPRDESDGGFTRESVAESVNLVMLDEEGKIYRDNVKDMQAILCDMDKQNGYVDNLLNYLQNHKFSKN</sequence>
<evidence type="ECO:0000256" key="5">
    <source>
        <dbReference type="ARBA" id="ARBA00023229"/>
    </source>
</evidence>
<comment type="similarity">
    <text evidence="2">Belongs to the UDP-glycosyltransferase family.</text>
</comment>
<name>A0AAF0XCD2_DAUCS</name>
<dbReference type="Proteomes" id="UP000077755">
    <property type="component" value="Chromosome 6"/>
</dbReference>
<keyword evidence="5" id="KW-0414">Isoprene biosynthesis</keyword>
<dbReference type="PANTHER" id="PTHR48045">
    <property type="entry name" value="UDP-GLYCOSYLTRANSFERASE 72B1"/>
    <property type="match status" value="1"/>
</dbReference>
<gene>
    <name evidence="6" type="ORF">DCAR_0624629</name>
</gene>
<protein>
    <recommendedName>
        <fullName evidence="8">UDP-glycosyltransferase</fullName>
    </recommendedName>
</protein>
<evidence type="ECO:0000256" key="4">
    <source>
        <dbReference type="ARBA" id="ARBA00022679"/>
    </source>
</evidence>
<dbReference type="Pfam" id="PF00201">
    <property type="entry name" value="UDPGT"/>
    <property type="match status" value="1"/>
</dbReference>
<dbReference type="FunFam" id="3.40.50.2000:FF:000037">
    <property type="entry name" value="Glycosyltransferase"/>
    <property type="match status" value="1"/>
</dbReference>
<comment type="pathway">
    <text evidence="1">Secondary metabolite biosynthesis; terpenoid biosynthesis.</text>
</comment>
<dbReference type="KEGG" id="dcr:108227864"/>
<keyword evidence="7" id="KW-1185">Reference proteome</keyword>
<evidence type="ECO:0000313" key="7">
    <source>
        <dbReference type="Proteomes" id="UP000077755"/>
    </source>
</evidence>
<organism evidence="6 7">
    <name type="scientific">Daucus carota subsp. sativus</name>
    <name type="common">Carrot</name>
    <dbReference type="NCBI Taxonomy" id="79200"/>
    <lineage>
        <taxon>Eukaryota</taxon>
        <taxon>Viridiplantae</taxon>
        <taxon>Streptophyta</taxon>
        <taxon>Embryophyta</taxon>
        <taxon>Tracheophyta</taxon>
        <taxon>Spermatophyta</taxon>
        <taxon>Magnoliopsida</taxon>
        <taxon>eudicotyledons</taxon>
        <taxon>Gunneridae</taxon>
        <taxon>Pentapetalae</taxon>
        <taxon>asterids</taxon>
        <taxon>campanulids</taxon>
        <taxon>Apiales</taxon>
        <taxon>Apiaceae</taxon>
        <taxon>Apioideae</taxon>
        <taxon>Scandiceae</taxon>
        <taxon>Daucinae</taxon>
        <taxon>Daucus</taxon>
        <taxon>Daucus sect. Daucus</taxon>
    </lineage>
</organism>
<dbReference type="SUPFAM" id="SSF53756">
    <property type="entry name" value="UDP-Glycosyltransferase/glycogen phosphorylase"/>
    <property type="match status" value="1"/>
</dbReference>
<dbReference type="EMBL" id="CP093348">
    <property type="protein sequence ID" value="WOH05215.1"/>
    <property type="molecule type" value="Genomic_DNA"/>
</dbReference>
<dbReference type="Gene3D" id="3.40.50.2000">
    <property type="entry name" value="Glycogen Phosphorylase B"/>
    <property type="match status" value="2"/>
</dbReference>
<dbReference type="GO" id="GO:0008299">
    <property type="term" value="P:isoprenoid biosynthetic process"/>
    <property type="evidence" value="ECO:0007669"/>
    <property type="project" value="UniProtKB-KW"/>
</dbReference>
<dbReference type="PANTHER" id="PTHR48045:SF20">
    <property type="entry name" value="UDP-RHAMNOSE:RHAMNOSYLTRANSFERASE 1"/>
    <property type="match status" value="1"/>
</dbReference>
<evidence type="ECO:0000256" key="1">
    <source>
        <dbReference type="ARBA" id="ARBA00004721"/>
    </source>
</evidence>
<dbReference type="InterPro" id="IPR002213">
    <property type="entry name" value="UDP_glucos_trans"/>
</dbReference>
<evidence type="ECO:0000256" key="2">
    <source>
        <dbReference type="ARBA" id="ARBA00009995"/>
    </source>
</evidence>
<evidence type="ECO:0000256" key="3">
    <source>
        <dbReference type="ARBA" id="ARBA00022676"/>
    </source>
</evidence>
<reference evidence="6" key="1">
    <citation type="journal article" date="2016" name="Nat. Genet.">
        <title>A high-quality carrot genome assembly provides new insights into carotenoid accumulation and asterid genome evolution.</title>
        <authorList>
            <person name="Iorizzo M."/>
            <person name="Ellison S."/>
            <person name="Senalik D."/>
            <person name="Zeng P."/>
            <person name="Satapoomin P."/>
            <person name="Huang J."/>
            <person name="Bowman M."/>
            <person name="Iovene M."/>
            <person name="Sanseverino W."/>
            <person name="Cavagnaro P."/>
            <person name="Yildiz M."/>
            <person name="Macko-Podgorni A."/>
            <person name="Moranska E."/>
            <person name="Grzebelus E."/>
            <person name="Grzebelus D."/>
            <person name="Ashrafi H."/>
            <person name="Zheng Z."/>
            <person name="Cheng S."/>
            <person name="Spooner D."/>
            <person name="Van Deynze A."/>
            <person name="Simon P."/>
        </authorList>
    </citation>
    <scope>NUCLEOTIDE SEQUENCE</scope>
    <source>
        <tissue evidence="6">Leaf</tissue>
    </source>
</reference>